<dbReference type="GeneID" id="16068969"/>
<keyword evidence="3 10" id="KW-0813">Transport</keyword>
<sequence>MSSDEGSPKPASSTTLHAIKEFVAGSGLPHYALCGFSAGIVVSFVLSPIELIKCRLQVQNLNGSEGRYKGPIDCLVKVMKEEGIVRGLYRGNLATILREAPGNMAWFSTYHIMSNKMVPEGKTRDDLSWYHNALAGGFSGMAYWTAFYPADTVKTLQQSSPAYEGQNFTTVFRNVYNSQGFRGLYKGWGLTVARAMPSNAVLFMAYELMNKLVRQST</sequence>
<reference evidence="12" key="1">
    <citation type="submission" date="2009-08" db="EMBL/GenBank/DDBJ databases">
        <title>Annotation of Salpingoeca rosetta.</title>
        <authorList>
            <consortium name="The Broad Institute Genome Sequencing Platform"/>
            <person name="Russ C."/>
            <person name="Cuomo C."/>
            <person name="Burger G."/>
            <person name="Gray M.W."/>
            <person name="Holland P.W.H."/>
            <person name="King N."/>
            <person name="Lang F.B.F."/>
            <person name="Roger A.J."/>
            <person name="Ruiz-Trillo I."/>
            <person name="Young S.K."/>
            <person name="Zeng Q."/>
            <person name="Gargeya S."/>
            <person name="Alvarado L."/>
            <person name="Berlin A."/>
            <person name="Chapman S.B."/>
            <person name="Chen Z."/>
            <person name="Freedman E."/>
            <person name="Gellesch M."/>
            <person name="Goldberg J."/>
            <person name="Griggs A."/>
            <person name="Gujja S."/>
            <person name="Heilman E."/>
            <person name="Heiman D."/>
            <person name="Howarth C."/>
            <person name="Mehta T."/>
            <person name="Neiman D."/>
            <person name="Pearson M."/>
            <person name="Roberts A."/>
            <person name="Saif S."/>
            <person name="Shea T."/>
            <person name="Shenoy N."/>
            <person name="Sisk P."/>
            <person name="Stolte C."/>
            <person name="Sykes S."/>
            <person name="White J."/>
            <person name="Yandava C."/>
            <person name="Haas B."/>
            <person name="Nusbaum C."/>
            <person name="Birren B."/>
        </authorList>
    </citation>
    <scope>NUCLEOTIDE SEQUENCE [LARGE SCALE GENOMIC DNA]</scope>
    <source>
        <strain evidence="12">ATCC 50818</strain>
    </source>
</reference>
<evidence type="ECO:0000256" key="3">
    <source>
        <dbReference type="ARBA" id="ARBA00022448"/>
    </source>
</evidence>
<evidence type="ECO:0000256" key="8">
    <source>
        <dbReference type="ARBA" id="ARBA00023136"/>
    </source>
</evidence>
<dbReference type="RefSeq" id="XP_004988439.1">
    <property type="nucleotide sequence ID" value="XM_004988382.1"/>
</dbReference>
<keyword evidence="4 9" id="KW-0812">Transmembrane</keyword>
<dbReference type="GO" id="GO:0031966">
    <property type="term" value="C:mitochondrial membrane"/>
    <property type="evidence" value="ECO:0007669"/>
    <property type="project" value="UniProtKB-SubCell"/>
</dbReference>
<dbReference type="PANTHER" id="PTHR45624">
    <property type="entry name" value="MITOCHONDRIAL BASIC AMINO ACIDS TRANSPORTER-RELATED"/>
    <property type="match status" value="1"/>
</dbReference>
<dbReference type="InterPro" id="IPR018108">
    <property type="entry name" value="MCP_transmembrane"/>
</dbReference>
<dbReference type="OMA" id="TRNPFQV"/>
<keyword evidence="5" id="KW-0677">Repeat</keyword>
<feature type="repeat" description="Solcar" evidence="9">
    <location>
        <begin position="26"/>
        <end position="116"/>
    </location>
</feature>
<keyword evidence="7" id="KW-0496">Mitochondrion</keyword>
<feature type="repeat" description="Solcar" evidence="9">
    <location>
        <begin position="127"/>
        <end position="212"/>
    </location>
</feature>
<dbReference type="GO" id="GO:1990575">
    <property type="term" value="P:mitochondrial L-ornithine transmembrane transport"/>
    <property type="evidence" value="ECO:0007669"/>
    <property type="project" value="TreeGrafter"/>
</dbReference>
<dbReference type="PANTHER" id="PTHR45624:SF12">
    <property type="entry name" value="MITOCHONDRIAL ORNITHINE TRANSPORTER 1"/>
    <property type="match status" value="1"/>
</dbReference>
<dbReference type="OrthoDB" id="14252at2759"/>
<organism evidence="13">
    <name type="scientific">Salpingoeca rosetta (strain ATCC 50818 / BSB-021)</name>
    <dbReference type="NCBI Taxonomy" id="946362"/>
    <lineage>
        <taxon>Eukaryota</taxon>
        <taxon>Choanoflagellata</taxon>
        <taxon>Craspedida</taxon>
        <taxon>Salpingoecidae</taxon>
        <taxon>Salpingoeca</taxon>
    </lineage>
</organism>
<name>F2UR59_SALR5</name>
<evidence type="ECO:0000256" key="6">
    <source>
        <dbReference type="ARBA" id="ARBA00022989"/>
    </source>
</evidence>
<dbReference type="PROSITE" id="PS50920">
    <property type="entry name" value="SOLCAR"/>
    <property type="match status" value="2"/>
</dbReference>
<dbReference type="EMBL" id="GL832990">
    <property type="protein sequence ID" value="EGD80114.1"/>
    <property type="molecule type" value="Genomic_DNA"/>
</dbReference>
<proteinExistence type="inferred from homology"/>
<comment type="similarity">
    <text evidence="2 10">Belongs to the mitochondrial carrier (TC 2.A.29) family.</text>
</comment>
<dbReference type="eggNOG" id="KOG0758">
    <property type="taxonomic scope" value="Eukaryota"/>
</dbReference>
<dbReference type="KEGG" id="sre:PTSG_10388"/>
<dbReference type="Proteomes" id="UP000007799">
    <property type="component" value="Unassembled WGS sequence"/>
</dbReference>
<dbReference type="Gene3D" id="1.50.40.10">
    <property type="entry name" value="Mitochondrial carrier domain"/>
    <property type="match status" value="1"/>
</dbReference>
<evidence type="ECO:0000256" key="5">
    <source>
        <dbReference type="ARBA" id="ARBA00022737"/>
    </source>
</evidence>
<dbReference type="SUPFAM" id="SSF103506">
    <property type="entry name" value="Mitochondrial carrier"/>
    <property type="match status" value="1"/>
</dbReference>
<evidence type="ECO:0000256" key="11">
    <source>
        <dbReference type="SAM" id="Phobius"/>
    </source>
</evidence>
<dbReference type="GO" id="GO:0000064">
    <property type="term" value="F:L-ornithine transmembrane transporter activity"/>
    <property type="evidence" value="ECO:0007669"/>
    <property type="project" value="TreeGrafter"/>
</dbReference>
<dbReference type="Pfam" id="PF00153">
    <property type="entry name" value="Mito_carr"/>
    <property type="match status" value="2"/>
</dbReference>
<evidence type="ECO:0000256" key="2">
    <source>
        <dbReference type="ARBA" id="ARBA00006375"/>
    </source>
</evidence>
<evidence type="ECO:0000256" key="9">
    <source>
        <dbReference type="PROSITE-ProRule" id="PRU00282"/>
    </source>
</evidence>
<evidence type="ECO:0000256" key="7">
    <source>
        <dbReference type="ARBA" id="ARBA00023128"/>
    </source>
</evidence>
<evidence type="ECO:0000313" key="13">
    <source>
        <dbReference type="Proteomes" id="UP000007799"/>
    </source>
</evidence>
<evidence type="ECO:0000313" key="12">
    <source>
        <dbReference type="EMBL" id="EGD80114.1"/>
    </source>
</evidence>
<dbReference type="AlphaFoldDB" id="F2UR59"/>
<keyword evidence="13" id="KW-1185">Reference proteome</keyword>
<protein>
    <submittedName>
        <fullName evidence="12">Uncharacterized protein</fullName>
    </submittedName>
</protein>
<evidence type="ECO:0000256" key="10">
    <source>
        <dbReference type="RuleBase" id="RU000488"/>
    </source>
</evidence>
<accession>F2UR59</accession>
<comment type="subcellular location">
    <subcellularLocation>
        <location evidence="1">Mitochondrion membrane</location>
        <topology evidence="1">Multi-pass membrane protein</topology>
    </subcellularLocation>
</comment>
<gene>
    <name evidence="12" type="ORF">PTSG_10388</name>
</gene>
<dbReference type="InterPro" id="IPR050567">
    <property type="entry name" value="Mitochondrial_Carrier"/>
</dbReference>
<keyword evidence="8 9" id="KW-0472">Membrane</keyword>
<dbReference type="InterPro" id="IPR023395">
    <property type="entry name" value="MCP_dom_sf"/>
</dbReference>
<dbReference type="InParanoid" id="F2UR59"/>
<evidence type="ECO:0000256" key="4">
    <source>
        <dbReference type="ARBA" id="ARBA00022692"/>
    </source>
</evidence>
<keyword evidence="6 11" id="KW-1133">Transmembrane helix</keyword>
<evidence type="ECO:0000256" key="1">
    <source>
        <dbReference type="ARBA" id="ARBA00004225"/>
    </source>
</evidence>
<feature type="transmembrane region" description="Helical" evidence="11">
    <location>
        <begin position="30"/>
        <end position="49"/>
    </location>
</feature>